<feature type="transmembrane region" description="Helical" evidence="1">
    <location>
        <begin position="6"/>
        <end position="22"/>
    </location>
</feature>
<evidence type="ECO:0000256" key="1">
    <source>
        <dbReference type="SAM" id="Phobius"/>
    </source>
</evidence>
<dbReference type="Proteomes" id="UP001234495">
    <property type="component" value="Unassembled WGS sequence"/>
</dbReference>
<feature type="transmembrane region" description="Helical" evidence="1">
    <location>
        <begin position="34"/>
        <end position="52"/>
    </location>
</feature>
<evidence type="ECO:0000313" key="2">
    <source>
        <dbReference type="EMBL" id="MDQ0230168.1"/>
    </source>
</evidence>
<keyword evidence="1" id="KW-0472">Membrane</keyword>
<dbReference type="EMBL" id="JAUSUD010000004">
    <property type="protein sequence ID" value="MDQ0230168.1"/>
    <property type="molecule type" value="Genomic_DNA"/>
</dbReference>
<organism evidence="2 3">
    <name type="scientific">Metabacillus malikii</name>
    <dbReference type="NCBI Taxonomy" id="1504265"/>
    <lineage>
        <taxon>Bacteria</taxon>
        <taxon>Bacillati</taxon>
        <taxon>Bacillota</taxon>
        <taxon>Bacilli</taxon>
        <taxon>Bacillales</taxon>
        <taxon>Bacillaceae</taxon>
        <taxon>Metabacillus</taxon>
    </lineage>
</organism>
<evidence type="ECO:0000313" key="3">
    <source>
        <dbReference type="Proteomes" id="UP001234495"/>
    </source>
</evidence>
<name>A0ABT9ZD41_9BACI</name>
<keyword evidence="1" id="KW-0812">Transmembrane</keyword>
<dbReference type="RefSeq" id="WP_307339054.1">
    <property type="nucleotide sequence ID" value="NZ_JAUSUD010000004.1"/>
</dbReference>
<keyword evidence="3" id="KW-1185">Reference proteome</keyword>
<reference evidence="2 3" key="1">
    <citation type="submission" date="2023-07" db="EMBL/GenBank/DDBJ databases">
        <title>Genomic Encyclopedia of Type Strains, Phase IV (KMG-IV): sequencing the most valuable type-strain genomes for metagenomic binning, comparative biology and taxonomic classification.</title>
        <authorList>
            <person name="Goeker M."/>
        </authorList>
    </citation>
    <scope>NUCLEOTIDE SEQUENCE [LARGE SCALE GENOMIC DNA]</scope>
    <source>
        <strain evidence="2 3">DSM 29005</strain>
    </source>
</reference>
<accession>A0ABT9ZD41</accession>
<protein>
    <submittedName>
        <fullName evidence="2">Uncharacterized protein</fullName>
    </submittedName>
</protein>
<gene>
    <name evidence="2" type="ORF">J2S19_001420</name>
</gene>
<comment type="caution">
    <text evidence="2">The sequence shown here is derived from an EMBL/GenBank/DDBJ whole genome shotgun (WGS) entry which is preliminary data.</text>
</comment>
<keyword evidence="1" id="KW-1133">Transmembrane helix</keyword>
<proteinExistence type="predicted"/>
<sequence length="57" mass="6242">MSTGVIAIVSIVIWIAVSKGLVKSSKELNRRKLFTLMCAGSISTLIITISFFQNIQI</sequence>